<dbReference type="EMBL" id="SSHH01000002">
    <property type="protein sequence ID" value="TIX49978.1"/>
    <property type="molecule type" value="Genomic_DNA"/>
</dbReference>
<evidence type="ECO:0000313" key="3">
    <source>
        <dbReference type="Proteomes" id="UP000309389"/>
    </source>
</evidence>
<feature type="signal peptide" evidence="1">
    <location>
        <begin position="1"/>
        <end position="24"/>
    </location>
</feature>
<dbReference type="OrthoDB" id="9810773at2"/>
<reference evidence="2 3" key="1">
    <citation type="submission" date="2019-04" db="EMBL/GenBank/DDBJ databases">
        <title>Altererythrobacter aquimixticola sp. nov., isolated from sediment of junction between the ocean and a freshwater spring.</title>
        <authorList>
            <person name="Yoon J.-H."/>
        </authorList>
    </citation>
    <scope>NUCLEOTIDE SEQUENCE [LARGE SCALE GENOMIC DNA]</scope>
    <source>
        <strain evidence="2 3">SSKS-13</strain>
    </source>
</reference>
<accession>A0A4T3F396</accession>
<dbReference type="Pfam" id="PF06347">
    <property type="entry name" value="SH3_4"/>
    <property type="match status" value="2"/>
</dbReference>
<keyword evidence="1" id="KW-0732">Signal</keyword>
<protein>
    <recommendedName>
        <fullName evidence="4">SH3b domain-containing protein</fullName>
    </recommendedName>
</protein>
<comment type="caution">
    <text evidence="2">The sequence shown here is derived from an EMBL/GenBank/DDBJ whole genome shotgun (WGS) entry which is preliminary data.</text>
</comment>
<dbReference type="Gene3D" id="2.30.30.40">
    <property type="entry name" value="SH3 Domains"/>
    <property type="match status" value="1"/>
</dbReference>
<dbReference type="Proteomes" id="UP000309389">
    <property type="component" value="Unassembled WGS sequence"/>
</dbReference>
<gene>
    <name evidence="2" type="ORF">E5222_06650</name>
</gene>
<feature type="chain" id="PRO_5020662359" description="SH3b domain-containing protein" evidence="1">
    <location>
        <begin position="25"/>
        <end position="158"/>
    </location>
</feature>
<dbReference type="AlphaFoldDB" id="A0A4T3F396"/>
<evidence type="ECO:0008006" key="4">
    <source>
        <dbReference type="Google" id="ProtNLM"/>
    </source>
</evidence>
<sequence length="158" mass="17828">MSRTRFLLIAFFAALCCTPTAPSAQDREVPYWASLSADEVYMRVGPSERYQIDWVYRREGLPVKVIRLQQGWRRIEEPDGTQGWVFNGLLSLERTAIVTGEGEAAMHAAPEEASQLLWHVEPGVIGLLGDCEEGWCEFDVDGRIGWVSQDRLWGDGEP</sequence>
<evidence type="ECO:0000256" key="1">
    <source>
        <dbReference type="SAM" id="SignalP"/>
    </source>
</evidence>
<name>A0A4T3F396_9SPHN</name>
<organism evidence="2 3">
    <name type="scientific">Alteraurantiacibacter aquimixticola</name>
    <dbReference type="NCBI Taxonomy" id="2489173"/>
    <lineage>
        <taxon>Bacteria</taxon>
        <taxon>Pseudomonadati</taxon>
        <taxon>Pseudomonadota</taxon>
        <taxon>Alphaproteobacteria</taxon>
        <taxon>Sphingomonadales</taxon>
        <taxon>Erythrobacteraceae</taxon>
        <taxon>Alteraurantiacibacter</taxon>
    </lineage>
</organism>
<proteinExistence type="predicted"/>
<evidence type="ECO:0000313" key="2">
    <source>
        <dbReference type="EMBL" id="TIX49978.1"/>
    </source>
</evidence>
<keyword evidence="3" id="KW-1185">Reference proteome</keyword>
<dbReference type="InterPro" id="IPR010466">
    <property type="entry name" value="DUF1058"/>
</dbReference>